<comment type="catalytic activity">
    <reaction evidence="14">
        <text>an organic molecule + reduced [NADPH--hemoprotein reductase] + O2 = an alcohol + oxidized [NADPH--hemoprotein reductase] + H2O + H(+)</text>
        <dbReference type="Rhea" id="RHEA:17149"/>
        <dbReference type="Rhea" id="RHEA-COMP:11964"/>
        <dbReference type="Rhea" id="RHEA-COMP:11965"/>
        <dbReference type="ChEBI" id="CHEBI:15377"/>
        <dbReference type="ChEBI" id="CHEBI:15378"/>
        <dbReference type="ChEBI" id="CHEBI:15379"/>
        <dbReference type="ChEBI" id="CHEBI:30879"/>
        <dbReference type="ChEBI" id="CHEBI:57618"/>
        <dbReference type="ChEBI" id="CHEBI:58210"/>
        <dbReference type="ChEBI" id="CHEBI:142491"/>
        <dbReference type="EC" id="1.14.14.1"/>
    </reaction>
</comment>
<evidence type="ECO:0000256" key="2">
    <source>
        <dbReference type="ARBA" id="ARBA00004174"/>
    </source>
</evidence>
<evidence type="ECO:0000256" key="3">
    <source>
        <dbReference type="ARBA" id="ARBA00004406"/>
    </source>
</evidence>
<dbReference type="Pfam" id="PF00067">
    <property type="entry name" value="p450"/>
    <property type="match status" value="1"/>
</dbReference>
<keyword evidence="8" id="KW-0256">Endoplasmic reticulum</keyword>
<dbReference type="InterPro" id="IPR036396">
    <property type="entry name" value="Cyt_P450_sf"/>
</dbReference>
<dbReference type="EMBL" id="OW152831">
    <property type="protein sequence ID" value="CAH2049569.1"/>
    <property type="molecule type" value="Genomic_DNA"/>
</dbReference>
<keyword evidence="10" id="KW-0560">Oxidoreductase</keyword>
<gene>
    <name evidence="16" type="ORF">IPOD504_LOCUS6929</name>
</gene>
<evidence type="ECO:0000256" key="5">
    <source>
        <dbReference type="ARBA" id="ARBA00012109"/>
    </source>
</evidence>
<reference evidence="16" key="1">
    <citation type="submission" date="2022-03" db="EMBL/GenBank/DDBJ databases">
        <authorList>
            <person name="Martin H S."/>
        </authorList>
    </citation>
    <scope>NUCLEOTIDE SEQUENCE</scope>
</reference>
<feature type="transmembrane region" description="Helical" evidence="15">
    <location>
        <begin position="12"/>
        <end position="33"/>
    </location>
</feature>
<dbReference type="InterPro" id="IPR050476">
    <property type="entry name" value="Insect_CytP450_Detox"/>
</dbReference>
<evidence type="ECO:0000256" key="10">
    <source>
        <dbReference type="ARBA" id="ARBA00023002"/>
    </source>
</evidence>
<evidence type="ECO:0000256" key="6">
    <source>
        <dbReference type="ARBA" id="ARBA00022617"/>
    </source>
</evidence>
<dbReference type="Proteomes" id="UP000837857">
    <property type="component" value="Chromosome 19"/>
</dbReference>
<keyword evidence="7" id="KW-0479">Metal-binding</keyword>
<comment type="cofactor">
    <cofactor evidence="1">
        <name>heme</name>
        <dbReference type="ChEBI" id="CHEBI:30413"/>
    </cofactor>
</comment>
<keyword evidence="12" id="KW-0503">Monooxygenase</keyword>
<keyword evidence="13 15" id="KW-0472">Membrane</keyword>
<feature type="non-terminal residue" evidence="16">
    <location>
        <position position="1"/>
    </location>
</feature>
<keyword evidence="6" id="KW-0349">Heme</keyword>
<keyword evidence="9" id="KW-0492">Microsome</keyword>
<evidence type="ECO:0000256" key="1">
    <source>
        <dbReference type="ARBA" id="ARBA00001971"/>
    </source>
</evidence>
<evidence type="ECO:0000256" key="4">
    <source>
        <dbReference type="ARBA" id="ARBA00010617"/>
    </source>
</evidence>
<dbReference type="SUPFAM" id="SSF48264">
    <property type="entry name" value="Cytochrome P450"/>
    <property type="match status" value="1"/>
</dbReference>
<sequence>MFGFKRSVIRTVLLLSVAVQFCTFGSVVLWYMFAGSLSVAVALAVLTYDHDYWVRRGVFSPPAWPLVGHIKSVVAFKEQGGMCFKRIYDTYRNERFLGCHQFYQRTLVVRDPELIKRICVNDFQHFTDRGFFFNKEVDPLAGSVLFLRGNEWKRLRAKISPIFS</sequence>
<evidence type="ECO:0000256" key="13">
    <source>
        <dbReference type="ARBA" id="ARBA00023136"/>
    </source>
</evidence>
<evidence type="ECO:0000256" key="9">
    <source>
        <dbReference type="ARBA" id="ARBA00022848"/>
    </source>
</evidence>
<evidence type="ECO:0000256" key="12">
    <source>
        <dbReference type="ARBA" id="ARBA00023033"/>
    </source>
</evidence>
<comment type="similarity">
    <text evidence="4">Belongs to the cytochrome P450 family.</text>
</comment>
<dbReference type="PANTHER" id="PTHR24292">
    <property type="entry name" value="CYTOCHROME P450"/>
    <property type="match status" value="1"/>
</dbReference>
<evidence type="ECO:0000256" key="8">
    <source>
        <dbReference type="ARBA" id="ARBA00022824"/>
    </source>
</evidence>
<proteinExistence type="inferred from homology"/>
<dbReference type="Gene3D" id="1.10.630.10">
    <property type="entry name" value="Cytochrome P450"/>
    <property type="match status" value="1"/>
</dbReference>
<keyword evidence="11" id="KW-0408">Iron</keyword>
<evidence type="ECO:0000256" key="11">
    <source>
        <dbReference type="ARBA" id="ARBA00023004"/>
    </source>
</evidence>
<dbReference type="InterPro" id="IPR001128">
    <property type="entry name" value="Cyt_P450"/>
</dbReference>
<evidence type="ECO:0000313" key="16">
    <source>
        <dbReference type="EMBL" id="CAH2049569.1"/>
    </source>
</evidence>
<comment type="subcellular location">
    <subcellularLocation>
        <location evidence="3">Endoplasmic reticulum membrane</location>
        <topology evidence="3">Peripheral membrane protein</topology>
    </subcellularLocation>
    <subcellularLocation>
        <location evidence="2">Microsome membrane</location>
        <topology evidence="2">Peripheral membrane protein</topology>
    </subcellularLocation>
</comment>
<organism evidence="16 17">
    <name type="scientific">Iphiclides podalirius</name>
    <name type="common">scarce swallowtail</name>
    <dbReference type="NCBI Taxonomy" id="110791"/>
    <lineage>
        <taxon>Eukaryota</taxon>
        <taxon>Metazoa</taxon>
        <taxon>Ecdysozoa</taxon>
        <taxon>Arthropoda</taxon>
        <taxon>Hexapoda</taxon>
        <taxon>Insecta</taxon>
        <taxon>Pterygota</taxon>
        <taxon>Neoptera</taxon>
        <taxon>Endopterygota</taxon>
        <taxon>Lepidoptera</taxon>
        <taxon>Glossata</taxon>
        <taxon>Ditrysia</taxon>
        <taxon>Papilionoidea</taxon>
        <taxon>Papilionidae</taxon>
        <taxon>Papilioninae</taxon>
        <taxon>Iphiclides</taxon>
    </lineage>
</organism>
<evidence type="ECO:0000256" key="7">
    <source>
        <dbReference type="ARBA" id="ARBA00022723"/>
    </source>
</evidence>
<dbReference type="PANTHER" id="PTHR24292:SF104">
    <property type="entry name" value="CYTOCHROME P450 308A1-RELATED"/>
    <property type="match status" value="1"/>
</dbReference>
<protein>
    <recommendedName>
        <fullName evidence="5">unspecific monooxygenase</fullName>
        <ecNumber evidence="5">1.14.14.1</ecNumber>
    </recommendedName>
</protein>
<keyword evidence="17" id="KW-1185">Reference proteome</keyword>
<evidence type="ECO:0000313" key="17">
    <source>
        <dbReference type="Proteomes" id="UP000837857"/>
    </source>
</evidence>
<accession>A0ABN8I6L2</accession>
<keyword evidence="15" id="KW-1133">Transmembrane helix</keyword>
<dbReference type="EC" id="1.14.14.1" evidence="5"/>
<name>A0ABN8I6L2_9NEOP</name>
<evidence type="ECO:0000256" key="15">
    <source>
        <dbReference type="SAM" id="Phobius"/>
    </source>
</evidence>
<keyword evidence="15" id="KW-0812">Transmembrane</keyword>
<evidence type="ECO:0000256" key="14">
    <source>
        <dbReference type="ARBA" id="ARBA00047827"/>
    </source>
</evidence>